<dbReference type="OrthoDB" id="8021254at2"/>
<gene>
    <name evidence="1" type="ORF">FEZ63_10170</name>
</gene>
<dbReference type="AlphaFoldDB" id="A0A5N3PD52"/>
<organism evidence="1 2">
    <name type="scientific">Microvirga brassicacearum</name>
    <dbReference type="NCBI Taxonomy" id="2580413"/>
    <lineage>
        <taxon>Bacteria</taxon>
        <taxon>Pseudomonadati</taxon>
        <taxon>Pseudomonadota</taxon>
        <taxon>Alphaproteobacteria</taxon>
        <taxon>Hyphomicrobiales</taxon>
        <taxon>Methylobacteriaceae</taxon>
        <taxon>Microvirga</taxon>
    </lineage>
</organism>
<keyword evidence="2" id="KW-1185">Reference proteome</keyword>
<protein>
    <recommendedName>
        <fullName evidence="3">Transcriptional regulator</fullName>
    </recommendedName>
</protein>
<comment type="caution">
    <text evidence="1">The sequence shown here is derived from an EMBL/GenBank/DDBJ whole genome shotgun (WGS) entry which is preliminary data.</text>
</comment>
<dbReference type="EMBL" id="VCMV01000013">
    <property type="protein sequence ID" value="KAB0267640.1"/>
    <property type="molecule type" value="Genomic_DNA"/>
</dbReference>
<name>A0A5N3PD52_9HYPH</name>
<proteinExistence type="predicted"/>
<reference evidence="1 2" key="1">
    <citation type="journal article" date="2019" name="Microorganisms">
        <title>Genome Insights into the Novel Species Microvirga brassicacearum, a Rapeseed Endophyte with Biotechnological Potential.</title>
        <authorList>
            <person name="Jimenez-Gomez A."/>
            <person name="Saati-Santamaria Z."/>
            <person name="Igual J.M."/>
            <person name="Rivas R."/>
            <person name="Mateos P.F."/>
            <person name="Garcia-Fraile P."/>
        </authorList>
    </citation>
    <scope>NUCLEOTIDE SEQUENCE [LARGE SCALE GENOMIC DNA]</scope>
    <source>
        <strain evidence="1 2">CDVBN77</strain>
    </source>
</reference>
<dbReference type="Proteomes" id="UP000325684">
    <property type="component" value="Unassembled WGS sequence"/>
</dbReference>
<evidence type="ECO:0000313" key="1">
    <source>
        <dbReference type="EMBL" id="KAB0267640.1"/>
    </source>
</evidence>
<dbReference type="RefSeq" id="WP_150943896.1">
    <property type="nucleotide sequence ID" value="NZ_VCMV01000013.1"/>
</dbReference>
<evidence type="ECO:0008006" key="3">
    <source>
        <dbReference type="Google" id="ProtNLM"/>
    </source>
</evidence>
<evidence type="ECO:0000313" key="2">
    <source>
        <dbReference type="Proteomes" id="UP000325684"/>
    </source>
</evidence>
<sequence>MSRRDKAFPLKSFLQEEMTLALSDTMLNSIALLPSVTRLRLLAFLHFVDEPKSLAAELNFADSGDLRLTLIARQPAESGNKH</sequence>
<accession>A0A5N3PD52</accession>